<organism evidence="1 2">
    <name type="scientific">Geotrichum galactomycetum</name>
    <dbReference type="NCBI Taxonomy" id="27317"/>
    <lineage>
        <taxon>Eukaryota</taxon>
        <taxon>Fungi</taxon>
        <taxon>Dikarya</taxon>
        <taxon>Ascomycota</taxon>
        <taxon>Saccharomycotina</taxon>
        <taxon>Dipodascomycetes</taxon>
        <taxon>Dipodascales</taxon>
        <taxon>Dipodascaceae</taxon>
        <taxon>Geotrichum</taxon>
    </lineage>
</organism>
<comment type="caution">
    <text evidence="1">The sequence shown here is derived from an EMBL/GenBank/DDBJ whole genome shotgun (WGS) entry which is preliminary data.</text>
</comment>
<evidence type="ECO:0000313" key="1">
    <source>
        <dbReference type="EMBL" id="KAF5097529.1"/>
    </source>
</evidence>
<accession>A0ACB6V4C9</accession>
<gene>
    <name evidence="1" type="ORF">D0Z00_002361</name>
</gene>
<evidence type="ECO:0000313" key="2">
    <source>
        <dbReference type="Proteomes" id="UP000744676"/>
    </source>
</evidence>
<proteinExistence type="predicted"/>
<keyword evidence="2" id="KW-1185">Reference proteome</keyword>
<name>A0ACB6V4C9_9ASCO</name>
<reference evidence="1 2" key="1">
    <citation type="journal article" date="2020" name="Front. Microbiol.">
        <title>Phenotypic and Genetic Characterization of the Cheese Ripening Yeast Geotrichum candidum.</title>
        <authorList>
            <person name="Perkins V."/>
            <person name="Vignola S."/>
            <person name="Lessard M.H."/>
            <person name="Plante P.L."/>
            <person name="Corbeil J."/>
            <person name="Dugat-Bony E."/>
            <person name="Frenette M."/>
            <person name="Labrie S."/>
        </authorList>
    </citation>
    <scope>NUCLEOTIDE SEQUENCE [LARGE SCALE GENOMIC DNA]</scope>
    <source>
        <strain evidence="1 2">LMA-1147</strain>
    </source>
</reference>
<dbReference type="Proteomes" id="UP000744676">
    <property type="component" value="Unassembled WGS sequence"/>
</dbReference>
<protein>
    <submittedName>
        <fullName evidence="1">Uncharacterized protein</fullName>
    </submittedName>
</protein>
<sequence length="194" mass="21850">MTAAEEQTVAPVEETATKRKLEEPVAAETEPAAKEEEKTEEPAAKKLKTEEAVEKKEEEAPAAPAKRSKGKGRSKIAQRYASEPEDEDDDEDDEEEEVIDEHRVSINTIYLLLVKLMNDTNQFSVQIPEGDVEEDDLAEIDTSNIIVGRRTRGKVIDYKKINDELEKSKAAGEPSLLDDDDEEEENDKDFQDKE</sequence>
<dbReference type="EMBL" id="QVQA01000063">
    <property type="protein sequence ID" value="KAF5097529.1"/>
    <property type="molecule type" value="Genomic_DNA"/>
</dbReference>